<reference evidence="1" key="1">
    <citation type="journal article" date="2021" name="PeerJ">
        <title>Extensive microbial diversity within the chicken gut microbiome revealed by metagenomics and culture.</title>
        <authorList>
            <person name="Gilroy R."/>
            <person name="Ravi A."/>
            <person name="Getino M."/>
            <person name="Pursley I."/>
            <person name="Horton D.L."/>
            <person name="Alikhan N.F."/>
            <person name="Baker D."/>
            <person name="Gharbi K."/>
            <person name="Hall N."/>
            <person name="Watson M."/>
            <person name="Adriaenssens E.M."/>
            <person name="Foster-Nyarko E."/>
            <person name="Jarju S."/>
            <person name="Secka A."/>
            <person name="Antonio M."/>
            <person name="Oren A."/>
            <person name="Chaudhuri R.R."/>
            <person name="La Ragione R."/>
            <person name="Hildebrand F."/>
            <person name="Pallen M.J."/>
        </authorList>
    </citation>
    <scope>NUCLEOTIDE SEQUENCE</scope>
    <source>
        <strain evidence="1">ChiSjej5B23-15282</strain>
    </source>
</reference>
<organism evidence="1 2">
    <name type="scientific">Candidatus Mediterraneibacter caccavium</name>
    <dbReference type="NCBI Taxonomy" id="2838661"/>
    <lineage>
        <taxon>Bacteria</taxon>
        <taxon>Bacillati</taxon>
        <taxon>Bacillota</taxon>
        <taxon>Clostridia</taxon>
        <taxon>Lachnospirales</taxon>
        <taxon>Lachnospiraceae</taxon>
        <taxon>Mediterraneibacter</taxon>
    </lineage>
</organism>
<evidence type="ECO:0000313" key="1">
    <source>
        <dbReference type="EMBL" id="HIX48809.1"/>
    </source>
</evidence>
<evidence type="ECO:0000313" key="2">
    <source>
        <dbReference type="Proteomes" id="UP000824243"/>
    </source>
</evidence>
<comment type="caution">
    <text evidence="1">The sequence shown here is derived from an EMBL/GenBank/DDBJ whole genome shotgun (WGS) entry which is preliminary data.</text>
</comment>
<dbReference type="Proteomes" id="UP000824243">
    <property type="component" value="Unassembled WGS sequence"/>
</dbReference>
<protein>
    <submittedName>
        <fullName evidence="1">Uncharacterized protein</fullName>
    </submittedName>
</protein>
<name>A0A9D1VXJ6_9FIRM</name>
<sequence length="291" mass="33742">MDFYYINNRGQKIDLSDYPYMFQSGDLLNWKDSYTTRSLAKRDITSDYKLSVKEIPVQIAVLCDFSIPLAERKEEWKEAVDHLADVLQADVVDGKAGRIYTDTGYYMNCKVVGSEKSNWKMGLPFMFNTMTILADRPIWIHEESRSFPPISSGTQQDETYLDYEHDYDYDYTMPYGGDVIWNVDHFAPCEFLMTIFGPAVDPRIVINGHPYQVYTTLDTNEYLQIDSRNNRVIKYLANGIQQDIYDLRAKQESVFDPITPGNVSIVWPGDFGFDLTLFCERSEPQWKTQSS</sequence>
<dbReference type="AlphaFoldDB" id="A0A9D1VXJ6"/>
<accession>A0A9D1VXJ6</accession>
<gene>
    <name evidence="1" type="ORF">H9981_07360</name>
</gene>
<reference evidence="1" key="2">
    <citation type="submission" date="2021-04" db="EMBL/GenBank/DDBJ databases">
        <authorList>
            <person name="Gilroy R."/>
        </authorList>
    </citation>
    <scope>NUCLEOTIDE SEQUENCE</scope>
    <source>
        <strain evidence="1">ChiSjej5B23-15282</strain>
    </source>
</reference>
<dbReference type="EMBL" id="DXFA01000128">
    <property type="protein sequence ID" value="HIX48809.1"/>
    <property type="molecule type" value="Genomic_DNA"/>
</dbReference>
<proteinExistence type="predicted"/>